<protein>
    <submittedName>
        <fullName evidence="2">Endonuclease/exonuclease/phosphatase family protein</fullName>
    </submittedName>
</protein>
<evidence type="ECO:0000313" key="3">
    <source>
        <dbReference type="Proteomes" id="UP000509597"/>
    </source>
</evidence>
<keyword evidence="2" id="KW-0269">Exonuclease</keyword>
<name>A0A7H9BGV1_9NEIS</name>
<keyword evidence="2" id="KW-0378">Hydrolase</keyword>
<dbReference type="GO" id="GO:0004527">
    <property type="term" value="F:exonuclease activity"/>
    <property type="evidence" value="ECO:0007669"/>
    <property type="project" value="UniProtKB-KW"/>
</dbReference>
<dbReference type="EMBL" id="CP058627">
    <property type="protein sequence ID" value="QLG87847.1"/>
    <property type="molecule type" value="Genomic_DNA"/>
</dbReference>
<evidence type="ECO:0000259" key="1">
    <source>
        <dbReference type="Pfam" id="PF03372"/>
    </source>
</evidence>
<dbReference type="InterPro" id="IPR036691">
    <property type="entry name" value="Endo/exonu/phosph_ase_sf"/>
</dbReference>
<reference evidence="2 3" key="1">
    <citation type="submission" date="2020-07" db="EMBL/GenBank/DDBJ databases">
        <title>Complete genome sequence of Chitinibacter sp. 2T18.</title>
        <authorList>
            <person name="Bae J.-W."/>
            <person name="Choi J.-W."/>
        </authorList>
    </citation>
    <scope>NUCLEOTIDE SEQUENCE [LARGE SCALE GENOMIC DNA]</scope>
    <source>
        <strain evidence="2 3">2T18</strain>
    </source>
</reference>
<dbReference type="RefSeq" id="WP_179357927.1">
    <property type="nucleotide sequence ID" value="NZ_CP058627.1"/>
</dbReference>
<dbReference type="GO" id="GO:0004519">
    <property type="term" value="F:endonuclease activity"/>
    <property type="evidence" value="ECO:0007669"/>
    <property type="project" value="UniProtKB-KW"/>
</dbReference>
<organism evidence="2 3">
    <name type="scientific">Chitinibacter bivalviorum</name>
    <dbReference type="NCBI Taxonomy" id="2739434"/>
    <lineage>
        <taxon>Bacteria</taxon>
        <taxon>Pseudomonadati</taxon>
        <taxon>Pseudomonadota</taxon>
        <taxon>Betaproteobacteria</taxon>
        <taxon>Neisseriales</taxon>
        <taxon>Chitinibacteraceae</taxon>
        <taxon>Chitinibacter</taxon>
    </lineage>
</organism>
<keyword evidence="2" id="KW-0255">Endonuclease</keyword>
<dbReference type="PANTHER" id="PTHR14859">
    <property type="entry name" value="CALCOFLUOR WHITE HYPERSENSITIVE PROTEIN PRECURSOR"/>
    <property type="match status" value="1"/>
</dbReference>
<proteinExistence type="predicted"/>
<dbReference type="AlphaFoldDB" id="A0A7H9BGV1"/>
<dbReference type="InterPro" id="IPR051916">
    <property type="entry name" value="GPI-anchor_lipid_remodeler"/>
</dbReference>
<sequence length="256" mass="29288">MQGDVKLIVPERRLIVASYNIHKGLSPLNRRLVLHDVRQALSQLSPDMVFLQEVQGAHQQHSKRFATWQDAQHEYLAGDVLHSAYGKNAHYHLGHHGNALLSRYPIVHWENYDLTLHRFEQRGVLHCQLDIAGWDQPLHALCVHLNLRAGDRRKQIQILVDHIQRLIPANAPLVLAGDFNDWRAELSHILHTQLGMREAFEQLHGAPARSFPVRMPLLTLDRVYVRGFEIVSAEVLTGAPWRHLSDHAPLFTVLQG</sequence>
<dbReference type="InterPro" id="IPR005135">
    <property type="entry name" value="Endo/exonuclease/phosphatase"/>
</dbReference>
<accession>A0A7H9BGV1</accession>
<dbReference type="KEGG" id="chiz:HQ393_05995"/>
<evidence type="ECO:0000313" key="2">
    <source>
        <dbReference type="EMBL" id="QLG87847.1"/>
    </source>
</evidence>
<dbReference type="SUPFAM" id="SSF56219">
    <property type="entry name" value="DNase I-like"/>
    <property type="match status" value="1"/>
</dbReference>
<dbReference type="GO" id="GO:0006506">
    <property type="term" value="P:GPI anchor biosynthetic process"/>
    <property type="evidence" value="ECO:0007669"/>
    <property type="project" value="TreeGrafter"/>
</dbReference>
<dbReference type="Gene3D" id="3.60.10.10">
    <property type="entry name" value="Endonuclease/exonuclease/phosphatase"/>
    <property type="match status" value="1"/>
</dbReference>
<gene>
    <name evidence="2" type="ORF">HQ393_05995</name>
</gene>
<keyword evidence="2" id="KW-0540">Nuclease</keyword>
<dbReference type="Proteomes" id="UP000509597">
    <property type="component" value="Chromosome"/>
</dbReference>
<keyword evidence="3" id="KW-1185">Reference proteome</keyword>
<dbReference type="Pfam" id="PF03372">
    <property type="entry name" value="Exo_endo_phos"/>
    <property type="match status" value="1"/>
</dbReference>
<feature type="domain" description="Endonuclease/exonuclease/phosphatase" evidence="1">
    <location>
        <begin position="17"/>
        <end position="247"/>
    </location>
</feature>
<dbReference type="PANTHER" id="PTHR14859:SF1">
    <property type="entry name" value="PGAP2-INTERACTING PROTEIN"/>
    <property type="match status" value="1"/>
</dbReference>
<dbReference type="GO" id="GO:0016020">
    <property type="term" value="C:membrane"/>
    <property type="evidence" value="ECO:0007669"/>
    <property type="project" value="GOC"/>
</dbReference>